<sequence>LNQEKEETNNDAEEETEDKTEKKIDKENKERAITLLRSEYAYIKDEESLNSSQEPNNKNKLKEKTISNFKLYLFEEEEEKEIISNDKINNYLDRFRIPQANSDKNLFKW</sequence>
<comment type="caution">
    <text evidence="2">The sequence shown here is derived from an EMBL/GenBank/DDBJ whole genome shotgun (WGS) entry which is preliminary data.</text>
</comment>
<accession>A0ABN7V628</accession>
<gene>
    <name evidence="2" type="ORF">GMARGA_LOCUS14826</name>
</gene>
<feature type="non-terminal residue" evidence="2">
    <location>
        <position position="1"/>
    </location>
</feature>
<evidence type="ECO:0000313" key="3">
    <source>
        <dbReference type="Proteomes" id="UP000789901"/>
    </source>
</evidence>
<reference evidence="2 3" key="1">
    <citation type="submission" date="2021-06" db="EMBL/GenBank/DDBJ databases">
        <authorList>
            <person name="Kallberg Y."/>
            <person name="Tangrot J."/>
            <person name="Rosling A."/>
        </authorList>
    </citation>
    <scope>NUCLEOTIDE SEQUENCE [LARGE SCALE GENOMIC DNA]</scope>
    <source>
        <strain evidence="2 3">120-4 pot B 10/14</strain>
    </source>
</reference>
<protein>
    <submittedName>
        <fullName evidence="2">43931_t:CDS:1</fullName>
    </submittedName>
</protein>
<dbReference type="EMBL" id="CAJVQB010009992">
    <property type="protein sequence ID" value="CAG8735657.1"/>
    <property type="molecule type" value="Genomic_DNA"/>
</dbReference>
<keyword evidence="3" id="KW-1185">Reference proteome</keyword>
<feature type="compositionally biased region" description="Acidic residues" evidence="1">
    <location>
        <begin position="9"/>
        <end position="18"/>
    </location>
</feature>
<evidence type="ECO:0000313" key="2">
    <source>
        <dbReference type="EMBL" id="CAG8735657.1"/>
    </source>
</evidence>
<proteinExistence type="predicted"/>
<feature type="region of interest" description="Disordered" evidence="1">
    <location>
        <begin position="1"/>
        <end position="27"/>
    </location>
</feature>
<organism evidence="2 3">
    <name type="scientific">Gigaspora margarita</name>
    <dbReference type="NCBI Taxonomy" id="4874"/>
    <lineage>
        <taxon>Eukaryota</taxon>
        <taxon>Fungi</taxon>
        <taxon>Fungi incertae sedis</taxon>
        <taxon>Mucoromycota</taxon>
        <taxon>Glomeromycotina</taxon>
        <taxon>Glomeromycetes</taxon>
        <taxon>Diversisporales</taxon>
        <taxon>Gigasporaceae</taxon>
        <taxon>Gigaspora</taxon>
    </lineage>
</organism>
<dbReference type="Proteomes" id="UP000789901">
    <property type="component" value="Unassembled WGS sequence"/>
</dbReference>
<name>A0ABN7V628_GIGMA</name>
<evidence type="ECO:0000256" key="1">
    <source>
        <dbReference type="SAM" id="MobiDB-lite"/>
    </source>
</evidence>